<organism evidence="2 3">
    <name type="scientific">Quercus lobata</name>
    <name type="common">Valley oak</name>
    <dbReference type="NCBI Taxonomy" id="97700"/>
    <lineage>
        <taxon>Eukaryota</taxon>
        <taxon>Viridiplantae</taxon>
        <taxon>Streptophyta</taxon>
        <taxon>Embryophyta</taxon>
        <taxon>Tracheophyta</taxon>
        <taxon>Spermatophyta</taxon>
        <taxon>Magnoliopsida</taxon>
        <taxon>eudicotyledons</taxon>
        <taxon>Gunneridae</taxon>
        <taxon>Pentapetalae</taxon>
        <taxon>rosids</taxon>
        <taxon>fabids</taxon>
        <taxon>Fagales</taxon>
        <taxon>Fagaceae</taxon>
        <taxon>Quercus</taxon>
    </lineage>
</organism>
<reference evidence="2" key="2">
    <citation type="submission" date="2021-01" db="UniProtKB">
        <authorList>
            <consortium name="EnsemblPlants"/>
        </authorList>
    </citation>
    <scope>IDENTIFICATION</scope>
</reference>
<dbReference type="OMA" id="CIDIMAP"/>
<feature type="domain" description="F-box" evidence="1">
    <location>
        <begin position="19"/>
        <end position="55"/>
    </location>
</feature>
<dbReference type="InterPro" id="IPR053772">
    <property type="entry name" value="At1g61320/At1g61330-like"/>
</dbReference>
<sequence length="436" mass="50534">MEKTVQPSNKCKRNHVGLEDRISRFPDEILVSILSFLTFEEAVRTSVLSHRWKHLWPFFTGSLDFDDPDTMWDIADEKKQLKVERNNFAKRVNRILKLHQGSNIDEFRVCFEFNRYSKHRIDGWIDFAMSKRVKRLELDFTPTWVCKSQMRYTFPHERFTKLESSVGVSCIESLMSLTLMNVRVTGKLLEHLLSNCPLLERLHVSDSDDLVTLKVCGSSLRLKYLHIIHCLEFKSIEIFAPNLESLGLVGRQTEMHVNHAPCLLDVRIGGSKPVNFAICPLSSYLLSYREKLEFLKFQPLTNLRNLKWRVTASDGESLVYLISMVEAAPFLQKFTLELLWSKPLIEREFRKVMKYPNEHLKEVEIMGFVGRAIDMELTVYLLESAIKLEKIVINPRSPALVGTPWEFETTEKNEGAIECANQLKKNLPQGAELLVL</sequence>
<dbReference type="AlphaFoldDB" id="A0A7N2LJQ5"/>
<dbReference type="FunCoup" id="A0A7N2LJQ5">
    <property type="interactions" value="121"/>
</dbReference>
<dbReference type="PANTHER" id="PTHR34145:SF68">
    <property type="entry name" value="FBD DOMAIN-CONTAINING PROTEIN"/>
    <property type="match status" value="1"/>
</dbReference>
<name>A0A7N2LJQ5_QUELO</name>
<evidence type="ECO:0000313" key="2">
    <source>
        <dbReference type="EnsemblPlants" id="QL04p071108:mrna"/>
    </source>
</evidence>
<dbReference type="PROSITE" id="PS50181">
    <property type="entry name" value="FBOX"/>
    <property type="match status" value="1"/>
</dbReference>
<dbReference type="InterPro" id="IPR001810">
    <property type="entry name" value="F-box_dom"/>
</dbReference>
<dbReference type="InterPro" id="IPR032675">
    <property type="entry name" value="LRR_dom_sf"/>
</dbReference>
<dbReference type="Gene3D" id="3.80.10.10">
    <property type="entry name" value="Ribonuclease Inhibitor"/>
    <property type="match status" value="1"/>
</dbReference>
<dbReference type="Pfam" id="PF00646">
    <property type="entry name" value="F-box"/>
    <property type="match status" value="1"/>
</dbReference>
<evidence type="ECO:0000313" key="3">
    <source>
        <dbReference type="Proteomes" id="UP000594261"/>
    </source>
</evidence>
<dbReference type="CDD" id="cd22160">
    <property type="entry name" value="F-box_AtFBL13-like"/>
    <property type="match status" value="1"/>
</dbReference>
<dbReference type="InterPro" id="IPR053781">
    <property type="entry name" value="F-box_AtFBL13-like"/>
</dbReference>
<keyword evidence="3" id="KW-1185">Reference proteome</keyword>
<protein>
    <recommendedName>
        <fullName evidence="1">F-box domain-containing protein</fullName>
    </recommendedName>
</protein>
<dbReference type="Pfam" id="PF23622">
    <property type="entry name" value="LRR_At1g61320_AtMIF1"/>
    <property type="match status" value="1"/>
</dbReference>
<evidence type="ECO:0000259" key="1">
    <source>
        <dbReference type="PROSITE" id="PS50181"/>
    </source>
</evidence>
<dbReference type="InterPro" id="IPR036047">
    <property type="entry name" value="F-box-like_dom_sf"/>
</dbReference>
<proteinExistence type="predicted"/>
<dbReference type="Proteomes" id="UP000594261">
    <property type="component" value="Chromosome 4"/>
</dbReference>
<dbReference type="InterPro" id="IPR055357">
    <property type="entry name" value="LRR_At1g61320_AtMIF1"/>
</dbReference>
<accession>A0A7N2LJQ5</accession>
<dbReference type="EMBL" id="LRBV02000004">
    <property type="status" value="NOT_ANNOTATED_CDS"/>
    <property type="molecule type" value="Genomic_DNA"/>
</dbReference>
<dbReference type="Gramene" id="QL04p071108:mrna">
    <property type="protein sequence ID" value="QL04p071108:mrna"/>
    <property type="gene ID" value="QL04p071108"/>
</dbReference>
<reference evidence="2 3" key="1">
    <citation type="journal article" date="2016" name="G3 (Bethesda)">
        <title>First Draft Assembly and Annotation of the Genome of a California Endemic Oak Quercus lobata Nee (Fagaceae).</title>
        <authorList>
            <person name="Sork V.L."/>
            <person name="Fitz-Gibbon S.T."/>
            <person name="Puiu D."/>
            <person name="Crepeau M."/>
            <person name="Gugger P.F."/>
            <person name="Sherman R."/>
            <person name="Stevens K."/>
            <person name="Langley C.H."/>
            <person name="Pellegrini M."/>
            <person name="Salzberg S.L."/>
        </authorList>
    </citation>
    <scope>NUCLEOTIDE SEQUENCE [LARGE SCALE GENOMIC DNA]</scope>
    <source>
        <strain evidence="2 3">cv. SW786</strain>
    </source>
</reference>
<dbReference type="EnsemblPlants" id="QL04p071108:mrna">
    <property type="protein sequence ID" value="QL04p071108:mrna"/>
    <property type="gene ID" value="QL04p071108"/>
</dbReference>
<dbReference type="Gene3D" id="1.20.1280.50">
    <property type="match status" value="1"/>
</dbReference>
<dbReference type="InParanoid" id="A0A7N2LJQ5"/>
<dbReference type="SUPFAM" id="SSF52047">
    <property type="entry name" value="RNI-like"/>
    <property type="match status" value="1"/>
</dbReference>
<dbReference type="SUPFAM" id="SSF81383">
    <property type="entry name" value="F-box domain"/>
    <property type="match status" value="1"/>
</dbReference>
<dbReference type="PANTHER" id="PTHR34145">
    <property type="entry name" value="OS02G0105600 PROTEIN"/>
    <property type="match status" value="1"/>
</dbReference>